<protein>
    <submittedName>
        <fullName evidence="1">Uncharacterized protein</fullName>
    </submittedName>
</protein>
<dbReference type="EMBL" id="NESQ01000469">
    <property type="protein sequence ID" value="PUU72761.1"/>
    <property type="molecule type" value="Genomic_DNA"/>
</dbReference>
<dbReference type="AlphaFoldDB" id="A0A2T6ZB96"/>
<keyword evidence="2" id="KW-1185">Reference proteome</keyword>
<gene>
    <name evidence="1" type="ORF">B9Z19DRAFT_1036285</name>
</gene>
<dbReference type="Proteomes" id="UP000244722">
    <property type="component" value="Unassembled WGS sequence"/>
</dbReference>
<sequence>MKTAAVLTNAIKLGTVMINALRLHKARLYIVLLIYDILLFNSSFTSPTSASNLCSLCISTLRSPSPAAGAPGFGISKTLLPPILGECSAASSSITLTALAGFPATRHPGGTSFVTTLPAPTVLPRPILTPGRTMTFPASQQSSSIIIGAPYSGPRIPSRVFALRGCVAAKRETLGPRSVRAPMVTLHVSRIIQPKFTNTPGDMVML</sequence>
<evidence type="ECO:0000313" key="1">
    <source>
        <dbReference type="EMBL" id="PUU72761.1"/>
    </source>
</evidence>
<comment type="caution">
    <text evidence="1">The sequence shown here is derived from an EMBL/GenBank/DDBJ whole genome shotgun (WGS) entry which is preliminary data.</text>
</comment>
<dbReference type="OrthoDB" id="5351653at2759"/>
<accession>A0A2T6ZB96</accession>
<evidence type="ECO:0000313" key="2">
    <source>
        <dbReference type="Proteomes" id="UP000244722"/>
    </source>
</evidence>
<name>A0A2T6ZB96_TUBBO</name>
<reference evidence="1 2" key="1">
    <citation type="submission" date="2017-04" db="EMBL/GenBank/DDBJ databases">
        <title>Draft genome sequence of Tuber borchii Vittad., a whitish edible truffle.</title>
        <authorList>
            <consortium name="DOE Joint Genome Institute"/>
            <person name="Murat C."/>
            <person name="Kuo A."/>
            <person name="Barry K.W."/>
            <person name="Clum A."/>
            <person name="Dockter R.B."/>
            <person name="Fauchery L."/>
            <person name="Iotti M."/>
            <person name="Kohler A."/>
            <person name="Labutti K."/>
            <person name="Lindquist E.A."/>
            <person name="Lipzen A."/>
            <person name="Ohm R.A."/>
            <person name="Wang M."/>
            <person name="Grigoriev I.V."/>
            <person name="Zambonelli A."/>
            <person name="Martin F.M."/>
        </authorList>
    </citation>
    <scope>NUCLEOTIDE SEQUENCE [LARGE SCALE GENOMIC DNA]</scope>
    <source>
        <strain evidence="1 2">Tbo3840</strain>
    </source>
</reference>
<proteinExistence type="predicted"/>
<organism evidence="1 2">
    <name type="scientific">Tuber borchii</name>
    <name type="common">White truffle</name>
    <dbReference type="NCBI Taxonomy" id="42251"/>
    <lineage>
        <taxon>Eukaryota</taxon>
        <taxon>Fungi</taxon>
        <taxon>Dikarya</taxon>
        <taxon>Ascomycota</taxon>
        <taxon>Pezizomycotina</taxon>
        <taxon>Pezizomycetes</taxon>
        <taxon>Pezizales</taxon>
        <taxon>Tuberaceae</taxon>
        <taxon>Tuber</taxon>
    </lineage>
</organism>